<evidence type="ECO:0000313" key="1">
    <source>
        <dbReference type="EMBL" id="OAE33744.1"/>
    </source>
</evidence>
<reference evidence="1" key="1">
    <citation type="submission" date="2016-03" db="EMBL/GenBank/DDBJ databases">
        <title>Mechanisms controlling the formation of the plant cell surface in tip-growing cells are functionally conserved among land plants.</title>
        <authorList>
            <person name="Honkanen S."/>
            <person name="Jones V.A."/>
            <person name="Morieri G."/>
            <person name="Champion C."/>
            <person name="Hetherington A.J."/>
            <person name="Kelly S."/>
            <person name="Saint-Marcoux D."/>
            <person name="Proust H."/>
            <person name="Prescott H."/>
            <person name="Dolan L."/>
        </authorList>
    </citation>
    <scope>NUCLEOTIDE SEQUENCE [LARGE SCALE GENOMIC DNA]</scope>
    <source>
        <tissue evidence="1">Whole gametophyte</tissue>
    </source>
</reference>
<protein>
    <submittedName>
        <fullName evidence="1">Uncharacterized protein</fullName>
    </submittedName>
</protein>
<keyword evidence="2" id="KW-1185">Reference proteome</keyword>
<proteinExistence type="predicted"/>
<name>A0A176WLK7_MARPO</name>
<evidence type="ECO:0000313" key="2">
    <source>
        <dbReference type="Proteomes" id="UP000077202"/>
    </source>
</evidence>
<dbReference type="Proteomes" id="UP000077202">
    <property type="component" value="Unassembled WGS sequence"/>
</dbReference>
<comment type="caution">
    <text evidence="1">The sequence shown here is derived from an EMBL/GenBank/DDBJ whole genome shotgun (WGS) entry which is preliminary data.</text>
</comment>
<sequence>MGKLRTESSKSSTSEEKFSVIFEESQEGGVELCEQATRFSHLESLVQHSTCKVAVIALPVRRPAAAWQEDRCFSKTHSTTDNSNIEKVDDDLLSYFLAFKDDKTGDKSRNVGQKCVQQRLIVT</sequence>
<accession>A0A176WLK7</accession>
<organism evidence="1 2">
    <name type="scientific">Marchantia polymorpha subsp. ruderalis</name>
    <dbReference type="NCBI Taxonomy" id="1480154"/>
    <lineage>
        <taxon>Eukaryota</taxon>
        <taxon>Viridiplantae</taxon>
        <taxon>Streptophyta</taxon>
        <taxon>Embryophyta</taxon>
        <taxon>Marchantiophyta</taxon>
        <taxon>Marchantiopsida</taxon>
        <taxon>Marchantiidae</taxon>
        <taxon>Marchantiales</taxon>
        <taxon>Marchantiaceae</taxon>
        <taxon>Marchantia</taxon>
    </lineage>
</organism>
<dbReference type="EMBL" id="LVLJ01000572">
    <property type="protein sequence ID" value="OAE33744.1"/>
    <property type="molecule type" value="Genomic_DNA"/>
</dbReference>
<gene>
    <name evidence="1" type="ORF">AXG93_2884s1170</name>
</gene>
<dbReference type="AlphaFoldDB" id="A0A176WLK7"/>